<dbReference type="Pfam" id="PF20108">
    <property type="entry name" value="DUF6498"/>
    <property type="match status" value="1"/>
</dbReference>
<keyword evidence="1" id="KW-0812">Transmembrane</keyword>
<feature type="transmembrane region" description="Helical" evidence="1">
    <location>
        <begin position="77"/>
        <end position="100"/>
    </location>
</feature>
<feature type="transmembrane region" description="Helical" evidence="1">
    <location>
        <begin position="37"/>
        <end position="57"/>
    </location>
</feature>
<evidence type="ECO:0000313" key="3">
    <source>
        <dbReference type="Proteomes" id="UP000321945"/>
    </source>
</evidence>
<organism evidence="2 3">
    <name type="scientific">Aequorivita lipolytica</name>
    <dbReference type="NCBI Taxonomy" id="153267"/>
    <lineage>
        <taxon>Bacteria</taxon>
        <taxon>Pseudomonadati</taxon>
        <taxon>Bacteroidota</taxon>
        <taxon>Flavobacteriia</taxon>
        <taxon>Flavobacteriales</taxon>
        <taxon>Flavobacteriaceae</taxon>
        <taxon>Aequorivita</taxon>
    </lineage>
</organism>
<sequence>MLKKVFFPNSTNYYVWINSLLMLLLLAVNLAEPITIVFAYFFETIIIGIFHILKLWLVITKGSSNKQNGKRSKSFGLIPFFIFHYGMFVLVQSIFVFSFFESSVPGISNGFNIIHNFGILLNEKGMGVILTSIFFTNLAYFYNNFLANEKFREYAADEIFFRPYVRIFIQQFVVVFAGFFFVVFSAAYAAAVLLIFLRLPVDLIIVSIEKKSPAFDATMKKYSKSHDHFLQMKRKYQEFSE</sequence>
<dbReference type="AlphaFoldDB" id="A0A5C6YTM4"/>
<comment type="caution">
    <text evidence="2">The sequence shown here is derived from an EMBL/GenBank/DDBJ whole genome shotgun (WGS) entry which is preliminary data.</text>
</comment>
<accession>A0A5C6YTM4</accession>
<dbReference type="InterPro" id="IPR045466">
    <property type="entry name" value="DUF6498"/>
</dbReference>
<dbReference type="RefSeq" id="WP_111813809.1">
    <property type="nucleotide sequence ID" value="NZ_CBCRZQ010000001.1"/>
</dbReference>
<dbReference type="EMBL" id="VORU01000001">
    <property type="protein sequence ID" value="TXD70832.1"/>
    <property type="molecule type" value="Genomic_DNA"/>
</dbReference>
<dbReference type="Proteomes" id="UP000321945">
    <property type="component" value="Unassembled WGS sequence"/>
</dbReference>
<name>A0A5C6YTM4_9FLAO</name>
<keyword evidence="1" id="KW-0472">Membrane</keyword>
<feature type="transmembrane region" description="Helical" evidence="1">
    <location>
        <begin position="172"/>
        <end position="197"/>
    </location>
</feature>
<reference evidence="2 3" key="1">
    <citation type="submission" date="2019-08" db="EMBL/GenBank/DDBJ databases">
        <title>Genome of Aequorivita lipolytica Y10-2 (type strain).</title>
        <authorList>
            <person name="Bowman J.P."/>
        </authorList>
    </citation>
    <scope>NUCLEOTIDE SEQUENCE [LARGE SCALE GENOMIC DNA]</scope>
    <source>
        <strain evidence="2 3">Y10-2</strain>
    </source>
</reference>
<proteinExistence type="predicted"/>
<feature type="transmembrane region" description="Helical" evidence="1">
    <location>
        <begin position="125"/>
        <end position="142"/>
    </location>
</feature>
<keyword evidence="3" id="KW-1185">Reference proteome</keyword>
<evidence type="ECO:0000256" key="1">
    <source>
        <dbReference type="SAM" id="Phobius"/>
    </source>
</evidence>
<gene>
    <name evidence="2" type="ORF">ESV24_01710</name>
</gene>
<dbReference type="OrthoDB" id="1200986at2"/>
<keyword evidence="1" id="KW-1133">Transmembrane helix</keyword>
<evidence type="ECO:0000313" key="2">
    <source>
        <dbReference type="EMBL" id="TXD70832.1"/>
    </source>
</evidence>
<feature type="transmembrane region" description="Helical" evidence="1">
    <location>
        <begin position="12"/>
        <end position="31"/>
    </location>
</feature>
<protein>
    <submittedName>
        <fullName evidence="2">Uncharacterized protein</fullName>
    </submittedName>
</protein>